<reference evidence="1" key="1">
    <citation type="submission" date="2022-11" db="EMBL/GenBank/DDBJ databases">
        <authorList>
            <person name="Petersen C."/>
        </authorList>
    </citation>
    <scope>NUCLEOTIDE SEQUENCE</scope>
    <source>
        <strain evidence="1">IBT 23319</strain>
    </source>
</reference>
<organism evidence="1 2">
    <name type="scientific">Penicillium citrinum</name>
    <dbReference type="NCBI Taxonomy" id="5077"/>
    <lineage>
        <taxon>Eukaryota</taxon>
        <taxon>Fungi</taxon>
        <taxon>Dikarya</taxon>
        <taxon>Ascomycota</taxon>
        <taxon>Pezizomycotina</taxon>
        <taxon>Eurotiomycetes</taxon>
        <taxon>Eurotiomycetidae</taxon>
        <taxon>Eurotiales</taxon>
        <taxon>Aspergillaceae</taxon>
        <taxon>Penicillium</taxon>
    </lineage>
</organism>
<gene>
    <name evidence="1" type="ORF">N7469_001913</name>
</gene>
<dbReference type="RefSeq" id="XP_056503327.1">
    <property type="nucleotide sequence ID" value="XM_056640833.1"/>
</dbReference>
<evidence type="ECO:0000313" key="2">
    <source>
        <dbReference type="Proteomes" id="UP001147733"/>
    </source>
</evidence>
<proteinExistence type="predicted"/>
<reference evidence="1" key="2">
    <citation type="journal article" date="2023" name="IMA Fungus">
        <title>Comparative genomic study of the Penicillium genus elucidates a diverse pangenome and 15 lateral gene transfer events.</title>
        <authorList>
            <person name="Petersen C."/>
            <person name="Sorensen T."/>
            <person name="Nielsen M.R."/>
            <person name="Sondergaard T.E."/>
            <person name="Sorensen J.L."/>
            <person name="Fitzpatrick D.A."/>
            <person name="Frisvad J.C."/>
            <person name="Nielsen K.L."/>
        </authorList>
    </citation>
    <scope>NUCLEOTIDE SEQUENCE</scope>
    <source>
        <strain evidence="1">IBT 23319</strain>
    </source>
</reference>
<dbReference type="GeneID" id="81380000"/>
<dbReference type="AlphaFoldDB" id="A0A9W9TT73"/>
<dbReference type="OrthoDB" id="3352776at2759"/>
<protein>
    <submittedName>
        <fullName evidence="1">Uncharacterized protein</fullName>
    </submittedName>
</protein>
<evidence type="ECO:0000313" key="1">
    <source>
        <dbReference type="EMBL" id="KAJ5240322.1"/>
    </source>
</evidence>
<accession>A0A9W9TT73</accession>
<keyword evidence="2" id="KW-1185">Reference proteome</keyword>
<dbReference type="EMBL" id="JAPQKT010000002">
    <property type="protein sequence ID" value="KAJ5240322.1"/>
    <property type="molecule type" value="Genomic_DNA"/>
</dbReference>
<name>A0A9W9TT73_PENCI</name>
<dbReference type="Proteomes" id="UP001147733">
    <property type="component" value="Unassembled WGS sequence"/>
</dbReference>
<sequence>MPSRETLVQPVRALCHSLSSAAAIPDILRHFTVSPPPVAAEYGLKSLAPFLGREFEGQNGVARYFHLVTDILAVHSMAFEEEISWMVDETLHLVGLRGKACFIWKDTGQLFEEAFFYRIGLAQEEENDDLQQRQWKVQDYRVWSDTGAAYLAHLNELGNLAMER</sequence>
<comment type="caution">
    <text evidence="1">The sequence shown here is derived from an EMBL/GenBank/DDBJ whole genome shotgun (WGS) entry which is preliminary data.</text>
</comment>